<organism evidence="1 2">
    <name type="scientific">Rhodococcus artemisiae</name>
    <dbReference type="NCBI Taxonomy" id="714159"/>
    <lineage>
        <taxon>Bacteria</taxon>
        <taxon>Bacillati</taxon>
        <taxon>Actinomycetota</taxon>
        <taxon>Actinomycetes</taxon>
        <taxon>Mycobacteriales</taxon>
        <taxon>Nocardiaceae</taxon>
        <taxon>Rhodococcus</taxon>
    </lineage>
</organism>
<dbReference type="Proteomes" id="UP001336020">
    <property type="component" value="Unassembled WGS sequence"/>
</dbReference>
<evidence type="ECO:0000313" key="1">
    <source>
        <dbReference type="EMBL" id="MEE2056799.1"/>
    </source>
</evidence>
<dbReference type="RefSeq" id="WP_330132082.1">
    <property type="nucleotide sequence ID" value="NZ_JAUTXY010000002.1"/>
</dbReference>
<protein>
    <submittedName>
        <fullName evidence="1">Uncharacterized protein</fullName>
    </submittedName>
</protein>
<reference evidence="1 2" key="1">
    <citation type="submission" date="2023-07" db="EMBL/GenBank/DDBJ databases">
        <authorList>
            <person name="Girao M."/>
            <person name="Carvalho M.F."/>
        </authorList>
    </citation>
    <scope>NUCLEOTIDE SEQUENCE [LARGE SCALE GENOMIC DNA]</scope>
    <source>
        <strain evidence="1 2">YIM65754</strain>
    </source>
</reference>
<accession>A0ABU7L5I5</accession>
<keyword evidence="2" id="KW-1185">Reference proteome</keyword>
<dbReference type="EMBL" id="JAUTXY010000002">
    <property type="protein sequence ID" value="MEE2056799.1"/>
    <property type="molecule type" value="Genomic_DNA"/>
</dbReference>
<comment type="caution">
    <text evidence="1">The sequence shown here is derived from an EMBL/GenBank/DDBJ whole genome shotgun (WGS) entry which is preliminary data.</text>
</comment>
<name>A0ABU7L5I5_9NOCA</name>
<gene>
    <name evidence="1" type="ORF">Q7514_04580</name>
</gene>
<evidence type="ECO:0000313" key="2">
    <source>
        <dbReference type="Proteomes" id="UP001336020"/>
    </source>
</evidence>
<sequence>MIRLPVPGPVPTVKLVPFDEVNEVAISADVIVAEPNTLIELIRRPAHKS</sequence>
<proteinExistence type="predicted"/>